<comment type="caution">
    <text evidence="2">The sequence shown here is derived from an EMBL/GenBank/DDBJ whole genome shotgun (WGS) entry which is preliminary data.</text>
</comment>
<evidence type="ECO:0000259" key="1">
    <source>
        <dbReference type="Pfam" id="PF24710"/>
    </source>
</evidence>
<reference evidence="2" key="1">
    <citation type="journal article" date="2021" name="PeerJ">
        <title>Extensive microbial diversity within the chicken gut microbiome revealed by metagenomics and culture.</title>
        <authorList>
            <person name="Gilroy R."/>
            <person name="Ravi A."/>
            <person name="Getino M."/>
            <person name="Pursley I."/>
            <person name="Horton D.L."/>
            <person name="Alikhan N.F."/>
            <person name="Baker D."/>
            <person name="Gharbi K."/>
            <person name="Hall N."/>
            <person name="Watson M."/>
            <person name="Adriaenssens E.M."/>
            <person name="Foster-Nyarko E."/>
            <person name="Jarju S."/>
            <person name="Secka A."/>
            <person name="Antonio M."/>
            <person name="Oren A."/>
            <person name="Chaudhuri R.R."/>
            <person name="La Ragione R."/>
            <person name="Hildebrand F."/>
            <person name="Pallen M.J."/>
        </authorList>
    </citation>
    <scope>NUCLEOTIDE SEQUENCE</scope>
    <source>
        <strain evidence="2">ChiSxjej3B15-572</strain>
    </source>
</reference>
<evidence type="ECO:0000313" key="2">
    <source>
        <dbReference type="EMBL" id="HIX35405.1"/>
    </source>
</evidence>
<proteinExistence type="predicted"/>
<accession>A0A9D2AL44</accession>
<dbReference type="Proteomes" id="UP000824231">
    <property type="component" value="Unassembled WGS sequence"/>
</dbReference>
<dbReference type="AlphaFoldDB" id="A0A9D2AL44"/>
<dbReference type="Pfam" id="PF24710">
    <property type="entry name" value="DUF7671"/>
    <property type="match status" value="1"/>
</dbReference>
<name>A0A9D2AL44_9LACO</name>
<feature type="domain" description="DUF7671" evidence="1">
    <location>
        <begin position="4"/>
        <end position="99"/>
    </location>
</feature>
<dbReference type="EMBL" id="DXFH01000011">
    <property type="protein sequence ID" value="HIX35405.1"/>
    <property type="molecule type" value="Genomic_DNA"/>
</dbReference>
<sequence length="112" mass="12799">MSKKNQYKVLKFYGLPVENDPSGNWELRGDADGQSKIHTWRIGKHTKGKYTGPGQLLLTENNLTVMIVAAEPMAFKDRHQETPCQRLLTAQARPELLKQGQTIWQQKNEANH</sequence>
<evidence type="ECO:0000313" key="3">
    <source>
        <dbReference type="Proteomes" id="UP000824231"/>
    </source>
</evidence>
<protein>
    <recommendedName>
        <fullName evidence="1">DUF7671 domain-containing protein</fullName>
    </recommendedName>
</protein>
<reference evidence="2" key="2">
    <citation type="submission" date="2021-04" db="EMBL/GenBank/DDBJ databases">
        <authorList>
            <person name="Gilroy R."/>
        </authorList>
    </citation>
    <scope>NUCLEOTIDE SEQUENCE</scope>
    <source>
        <strain evidence="2">ChiSxjej3B15-572</strain>
    </source>
</reference>
<gene>
    <name evidence="2" type="ORF">H9856_03225</name>
</gene>
<organism evidence="2 3">
    <name type="scientific">Candidatus Limosilactobacillus merdigallinarum</name>
    <dbReference type="NCBI Taxonomy" id="2838652"/>
    <lineage>
        <taxon>Bacteria</taxon>
        <taxon>Bacillati</taxon>
        <taxon>Bacillota</taxon>
        <taxon>Bacilli</taxon>
        <taxon>Lactobacillales</taxon>
        <taxon>Lactobacillaceae</taxon>
        <taxon>Limosilactobacillus</taxon>
    </lineage>
</organism>
<dbReference type="InterPro" id="IPR056088">
    <property type="entry name" value="DUF7671"/>
</dbReference>